<reference evidence="11" key="1">
    <citation type="journal article" date="2015" name="Comp. Biochem. Physiol. Part D Genomics Proteomics">
        <title>Identification of candidate chemosensory genes in the antennal transcriptome of Tenebrio molitor (Coleoptera: Tenebrionidae).</title>
        <authorList>
            <person name="Liu S."/>
            <person name="Rao X.J."/>
            <person name="Li M.Y."/>
            <person name="Feng M.F."/>
            <person name="He M.Z."/>
            <person name="Li S.G."/>
        </authorList>
    </citation>
    <scope>NUCLEOTIDE SEQUENCE</scope>
    <source>
        <strain evidence="11">AAU-P</strain>
    </source>
</reference>
<dbReference type="GO" id="GO:0005549">
    <property type="term" value="F:odorant binding"/>
    <property type="evidence" value="ECO:0007669"/>
    <property type="project" value="InterPro"/>
</dbReference>
<evidence type="ECO:0000313" key="11">
    <source>
        <dbReference type="EMBL" id="AJO62230.1"/>
    </source>
</evidence>
<evidence type="ECO:0000256" key="5">
    <source>
        <dbReference type="ARBA" id="ARBA00022725"/>
    </source>
</evidence>
<accession>A0A0C5DMN5</accession>
<evidence type="ECO:0000256" key="7">
    <source>
        <dbReference type="ARBA" id="ARBA00023136"/>
    </source>
</evidence>
<dbReference type="GO" id="GO:0004984">
    <property type="term" value="F:olfactory receptor activity"/>
    <property type="evidence" value="ECO:0007669"/>
    <property type="project" value="InterPro"/>
</dbReference>
<feature type="transmembrane region" description="Helical" evidence="10">
    <location>
        <begin position="129"/>
        <end position="148"/>
    </location>
</feature>
<dbReference type="Pfam" id="PF02949">
    <property type="entry name" value="7tm_6"/>
    <property type="match status" value="1"/>
</dbReference>
<evidence type="ECO:0000256" key="1">
    <source>
        <dbReference type="ARBA" id="ARBA00004651"/>
    </source>
</evidence>
<organism evidence="11">
    <name type="scientific">Tenebrio molitor</name>
    <name type="common">Yellow mealworm beetle</name>
    <dbReference type="NCBI Taxonomy" id="7067"/>
    <lineage>
        <taxon>Eukaryota</taxon>
        <taxon>Metazoa</taxon>
        <taxon>Ecdysozoa</taxon>
        <taxon>Arthropoda</taxon>
        <taxon>Hexapoda</taxon>
        <taxon>Insecta</taxon>
        <taxon>Pterygota</taxon>
        <taxon>Neoptera</taxon>
        <taxon>Endopterygota</taxon>
        <taxon>Coleoptera</taxon>
        <taxon>Polyphaga</taxon>
        <taxon>Cucujiformia</taxon>
        <taxon>Tenebrionidae</taxon>
        <taxon>Tenebrio</taxon>
    </lineage>
</organism>
<evidence type="ECO:0000256" key="8">
    <source>
        <dbReference type="ARBA" id="ARBA00023170"/>
    </source>
</evidence>
<evidence type="ECO:0000256" key="2">
    <source>
        <dbReference type="ARBA" id="ARBA00022475"/>
    </source>
</evidence>
<evidence type="ECO:0000256" key="4">
    <source>
        <dbReference type="ARBA" id="ARBA00022692"/>
    </source>
</evidence>
<keyword evidence="3 10" id="KW-0716">Sensory transduction</keyword>
<dbReference type="EMBL" id="KP296766">
    <property type="protein sequence ID" value="AJO62230.1"/>
    <property type="molecule type" value="mRNA"/>
</dbReference>
<feature type="transmembrane region" description="Helical" evidence="10">
    <location>
        <begin position="37"/>
        <end position="58"/>
    </location>
</feature>
<keyword evidence="8 10" id="KW-0675">Receptor</keyword>
<proteinExistence type="evidence at transcript level"/>
<keyword evidence="5 10" id="KW-0552">Olfaction</keyword>
<dbReference type="GO" id="GO:0005886">
    <property type="term" value="C:plasma membrane"/>
    <property type="evidence" value="ECO:0007669"/>
    <property type="project" value="UniProtKB-SubCell"/>
</dbReference>
<keyword evidence="2" id="KW-1003">Cell membrane</keyword>
<comment type="subcellular location">
    <subcellularLocation>
        <location evidence="1 10">Cell membrane</location>
        <topology evidence="1 10">Multi-pass membrane protein</topology>
    </subcellularLocation>
</comment>
<keyword evidence="6 10" id="KW-1133">Transmembrane helix</keyword>
<dbReference type="PANTHER" id="PTHR21137:SF35">
    <property type="entry name" value="ODORANT RECEPTOR 19A-RELATED"/>
    <property type="match status" value="1"/>
</dbReference>
<evidence type="ECO:0000256" key="9">
    <source>
        <dbReference type="ARBA" id="ARBA00023224"/>
    </source>
</evidence>
<keyword evidence="7 10" id="KW-0472">Membrane</keyword>
<evidence type="ECO:0000256" key="6">
    <source>
        <dbReference type="ARBA" id="ARBA00022989"/>
    </source>
</evidence>
<name>A0A0C5DMN5_TENMO</name>
<evidence type="ECO:0000256" key="3">
    <source>
        <dbReference type="ARBA" id="ARBA00022606"/>
    </source>
</evidence>
<feature type="transmembrane region" description="Helical" evidence="10">
    <location>
        <begin position="175"/>
        <end position="197"/>
    </location>
</feature>
<feature type="transmembrane region" description="Helical" evidence="10">
    <location>
        <begin position="350"/>
        <end position="372"/>
    </location>
</feature>
<feature type="transmembrane region" description="Helical" evidence="10">
    <location>
        <begin position="287"/>
        <end position="304"/>
    </location>
</feature>
<keyword evidence="9 10" id="KW-0807">Transducer</keyword>
<dbReference type="PANTHER" id="PTHR21137">
    <property type="entry name" value="ODORANT RECEPTOR"/>
    <property type="match status" value="1"/>
</dbReference>
<keyword evidence="4 10" id="KW-0812">Transmembrane</keyword>
<feature type="transmembrane region" description="Helical" evidence="10">
    <location>
        <begin position="70"/>
        <end position="91"/>
    </location>
</feature>
<evidence type="ECO:0000256" key="10">
    <source>
        <dbReference type="RuleBase" id="RU351113"/>
    </source>
</evidence>
<dbReference type="GO" id="GO:0007165">
    <property type="term" value="P:signal transduction"/>
    <property type="evidence" value="ECO:0007669"/>
    <property type="project" value="UniProtKB-KW"/>
</dbReference>
<dbReference type="AlphaFoldDB" id="A0A0C5DMN5"/>
<comment type="similarity">
    <text evidence="10">Belongs to the insect chemoreceptor superfamily. Heteromeric odorant receptor channel (TC 1.A.69) family.</text>
</comment>
<protein>
    <recommendedName>
        <fullName evidence="10">Odorant receptor</fullName>
    </recommendedName>
</protein>
<sequence length="382" mass="44339">MSQEKFNWQSTIKTNILMLKFVGLWPKNDEVYDRNLYSLYAMLSMNLLLNCHTSFQLVNIFHVYSHFEAFISSLVATSSEFVAMIKGICFMKNMKIMKDMMVLLRSAEMAPKSEHERNLIKTNLNLWRLMYYAFSSSCFMAITFWLSFPVLDGTVHQYRLPFTAWYPFDVQKSPVYYLTYLYQAISICFLGVTHVNVDMFVNAVMVFIGCQCDILCHRLIHLASDNFNNNLIECIQHHKKIICLAESCNEFLKMMIVGQFFTSLASLALAMFELTVVDPRSSECFSLMFYVSTVTVQIFIYCWFGNEVEVKSSQIPYSAFESDWTGIPIEAKKNLLIFIMRSQKPIKMSAINLFSLSLSTFTTILRTSWSYFAVLRQVNAQD</sequence>
<dbReference type="InterPro" id="IPR004117">
    <property type="entry name" value="7tm6_olfct_rcpt"/>
</dbReference>
<feature type="transmembrane region" description="Helical" evidence="10">
    <location>
        <begin position="256"/>
        <end position="275"/>
    </location>
</feature>